<proteinExistence type="evidence at transcript level"/>
<evidence type="ECO:0000256" key="1">
    <source>
        <dbReference type="SAM" id="SignalP"/>
    </source>
</evidence>
<keyword evidence="1" id="KW-0732">Signal</keyword>
<organism evidence="2">
    <name type="scientific">Amblyomma americanum</name>
    <name type="common">Lone star tick</name>
    <dbReference type="NCBI Taxonomy" id="6943"/>
    <lineage>
        <taxon>Eukaryota</taxon>
        <taxon>Metazoa</taxon>
        <taxon>Ecdysozoa</taxon>
        <taxon>Arthropoda</taxon>
        <taxon>Chelicerata</taxon>
        <taxon>Arachnida</taxon>
        <taxon>Acari</taxon>
        <taxon>Parasitiformes</taxon>
        <taxon>Ixodida</taxon>
        <taxon>Ixodoidea</taxon>
        <taxon>Ixodidae</taxon>
        <taxon>Amblyomminae</taxon>
        <taxon>Amblyomma</taxon>
    </lineage>
</organism>
<dbReference type="AlphaFoldDB" id="A0A0C9SFH5"/>
<protein>
    <recommendedName>
        <fullName evidence="3">Secreted protein</fullName>
    </recommendedName>
</protein>
<evidence type="ECO:0008006" key="3">
    <source>
        <dbReference type="Google" id="ProtNLM"/>
    </source>
</evidence>
<evidence type="ECO:0000313" key="2">
    <source>
        <dbReference type="EMBL" id="JAG92593.1"/>
    </source>
</evidence>
<reference evidence="2" key="1">
    <citation type="journal article" date="2015" name="PLoS ONE">
        <title>An Insight into the Sialome of the Lone Star Tick, Amblyomma americanum, with a Glimpse on Its Time Dependent Gene Expression.</title>
        <authorList>
            <person name="Karim S."/>
            <person name="Ribeiro J.M."/>
        </authorList>
    </citation>
    <scope>NUCLEOTIDE SEQUENCE</scope>
    <source>
        <tissue evidence="2">Salivary gland</tissue>
    </source>
</reference>
<name>A0A0C9SFH5_AMBAM</name>
<accession>A0A0C9SFH5</accession>
<sequence>MLRTEASCFLILLVTTSLVGGMTVDFMNVVAKYVRKLNETGNVTAWGVQQGPTPPSRNDDATTKQELTAQVGGIMCHLPKADIPLNATVEMVSLYWRFDSRIKWPSRLPVNVNIPQVEHNRDKRTNVTFDINNKSWLLKRIPDKNGIQKAPGIRMIQKSCTFTTKVYFKGHFWYATKNTEEEVSYHTVDVKMLQNSSKAFSVEEDMLTYSCNSRFTMRILYQQQYTHKVILIA</sequence>
<dbReference type="EMBL" id="GBZX01000147">
    <property type="protein sequence ID" value="JAG92593.1"/>
    <property type="molecule type" value="mRNA"/>
</dbReference>
<feature type="signal peptide" evidence="1">
    <location>
        <begin position="1"/>
        <end position="21"/>
    </location>
</feature>
<feature type="chain" id="PRO_5002219921" description="Secreted protein" evidence="1">
    <location>
        <begin position="22"/>
        <end position="233"/>
    </location>
</feature>